<evidence type="ECO:0000313" key="2">
    <source>
        <dbReference type="Proteomes" id="UP001140234"/>
    </source>
</evidence>
<accession>A0ACC1JT76</accession>
<reference evidence="1" key="1">
    <citation type="submission" date="2022-07" db="EMBL/GenBank/DDBJ databases">
        <title>Phylogenomic reconstructions and comparative analyses of Kickxellomycotina fungi.</title>
        <authorList>
            <person name="Reynolds N.K."/>
            <person name="Stajich J.E."/>
            <person name="Barry K."/>
            <person name="Grigoriev I.V."/>
            <person name="Crous P."/>
            <person name="Smith M.E."/>
        </authorList>
    </citation>
    <scope>NUCLEOTIDE SEQUENCE</scope>
    <source>
        <strain evidence="1">CBS 109366</strain>
    </source>
</reference>
<organism evidence="1 2">
    <name type="scientific">Coemansia nantahalensis</name>
    <dbReference type="NCBI Taxonomy" id="2789366"/>
    <lineage>
        <taxon>Eukaryota</taxon>
        <taxon>Fungi</taxon>
        <taxon>Fungi incertae sedis</taxon>
        <taxon>Zoopagomycota</taxon>
        <taxon>Kickxellomycotina</taxon>
        <taxon>Kickxellomycetes</taxon>
        <taxon>Kickxellales</taxon>
        <taxon>Kickxellaceae</taxon>
        <taxon>Coemansia</taxon>
    </lineage>
</organism>
<proteinExistence type="predicted"/>
<keyword evidence="2" id="KW-1185">Reference proteome</keyword>
<comment type="caution">
    <text evidence="1">The sequence shown here is derived from an EMBL/GenBank/DDBJ whole genome shotgun (WGS) entry which is preliminary data.</text>
</comment>
<sequence length="793" mass="81259">MAGPIVQLFRRIESLSDKYDGEMLTSVWAQASWFALRRVSGEATGPIVALVAQVAHLDPTAHARLADGGRMLLEAFCQLAVQTPDAAAAHALIGALAKRAPEAVFGGAHADAFAKRLAGAGAPDDAVALALARARFVLDSTGSGAEAARSIDAFAAPLLRADDGSDETATRLLAALQGSDLARSGRWTAEARLPGVDAALLALVARLPVRLAADAPRAATVELLGRALGLFFAEGRLLDSATGSALFGRMAQVFVEVCSAQPVDGGSAWEAACGEVLRAWAGLARAGESGRRFVDYWLQQSGAGRAALGLLLDYAESPAEDAGSEWRLARQAHHTWAAVEARLGEVGRGAELARALGEAIAQDVDDVRAKRGPGQLARLASGVYGRICPQSDEATLRALVAMWLLDGARRAGPDEQTARAAAVAGGAGLWQAVEDAAASAGPDASFHSAAHWLAATSAGPEAAPVALDAGGRARAARWAIFGIEFVRRAGGLCVLAGAGQAAVADFVLRMALAFVLLREALLLASSNAEWSAAEAGSGDGRMVAQAAIVSSGSASAEVLAQADRAARAIQDAVSDLLALVAVYDQPLPARGTQSGRLGAGAPPDAGRWLGRLMEHVLGEPSKAAPDSVWDCVVERLVERCRSDAGTPWVLVLGHVAQWCQWAHPLPPVCVEAEAADALSRRLAPNERPLDAATAVAAATVARAVALRHACARAPAMRSALLDAAGRLQAVAGGGDAVAVTAHLELLAELLPAGEAAVESQAVVAKIAGALDAVRGDSIGEAVAGLAVVQRLAA</sequence>
<dbReference type="Proteomes" id="UP001140234">
    <property type="component" value="Unassembled WGS sequence"/>
</dbReference>
<name>A0ACC1JT76_9FUNG</name>
<dbReference type="EMBL" id="JANBUJ010001594">
    <property type="protein sequence ID" value="KAJ2766816.1"/>
    <property type="molecule type" value="Genomic_DNA"/>
</dbReference>
<protein>
    <submittedName>
        <fullName evidence="1">Uncharacterized protein</fullName>
    </submittedName>
</protein>
<gene>
    <name evidence="1" type="ORF">IWQ57_004209</name>
</gene>
<feature type="non-terminal residue" evidence="1">
    <location>
        <position position="793"/>
    </location>
</feature>
<evidence type="ECO:0000313" key="1">
    <source>
        <dbReference type="EMBL" id="KAJ2766816.1"/>
    </source>
</evidence>